<dbReference type="Gene3D" id="3.40.50.300">
    <property type="entry name" value="P-loop containing nucleotide triphosphate hydrolases"/>
    <property type="match status" value="1"/>
</dbReference>
<keyword evidence="3" id="KW-1185">Reference proteome</keyword>
<evidence type="ECO:0000313" key="3">
    <source>
        <dbReference type="Proteomes" id="UP000317484"/>
    </source>
</evidence>
<reference evidence="2 3" key="1">
    <citation type="submission" date="2017-05" db="EMBL/GenBank/DDBJ databases">
        <authorList>
            <person name="Varghese N."/>
            <person name="Submissions S."/>
        </authorList>
    </citation>
    <scope>NUCLEOTIDE SEQUENCE [LARGE SCALE GENOMIC DNA]</scope>
    <source>
        <strain evidence="2 3">DSM 46834</strain>
    </source>
</reference>
<dbReference type="EMBL" id="FXTJ01000009">
    <property type="protein sequence ID" value="SMO95581.1"/>
    <property type="molecule type" value="Genomic_DNA"/>
</dbReference>
<dbReference type="Proteomes" id="UP000317484">
    <property type="component" value="Unassembled WGS sequence"/>
</dbReference>
<dbReference type="InterPro" id="IPR027417">
    <property type="entry name" value="P-loop_NTPase"/>
</dbReference>
<dbReference type="InterPro" id="IPR050678">
    <property type="entry name" value="DNA_Partitioning_ATPase"/>
</dbReference>
<gene>
    <name evidence="2" type="ORF">SAMN06273567_10914</name>
</gene>
<dbReference type="SUPFAM" id="SSF52540">
    <property type="entry name" value="P-loop containing nucleoside triphosphate hydrolases"/>
    <property type="match status" value="1"/>
</dbReference>
<dbReference type="AlphaFoldDB" id="A0A521FJ37"/>
<accession>A0A521FJ37</accession>
<sequence>MKVVATYNIKGGVGKTSAAVNIAYFAARDGLRTLLWDLDPQGSATYLLRVKPKVKGGGDALVRGKRTLGDGIKGTDFDGLDLMPADFSYRNLDLDLDGTKRPTDRIRRLLAPLRKEYDLVVLDCPPSVSLVSENVVHATDVLLVPLIPAMLSVRTYDQLIDFVDTMPGRKPQVLGFLSMVDSRKKAHRELAARLPSDHASVVAEAIPSRVVIEQMAEERAPVPAFAPASSATAAYEALWGRVRSSLTGTG</sequence>
<dbReference type="PANTHER" id="PTHR13696">
    <property type="entry name" value="P-LOOP CONTAINING NUCLEOSIDE TRIPHOSPHATE HYDROLASE"/>
    <property type="match status" value="1"/>
</dbReference>
<dbReference type="PANTHER" id="PTHR13696:SF52">
    <property type="entry name" value="PARA FAMILY PROTEIN CT_582"/>
    <property type="match status" value="1"/>
</dbReference>
<dbReference type="Pfam" id="PF13614">
    <property type="entry name" value="AAA_31"/>
    <property type="match status" value="1"/>
</dbReference>
<protein>
    <submittedName>
        <fullName evidence="2">Cellulose biosynthesis protein BcsQ</fullName>
    </submittedName>
</protein>
<dbReference type="CDD" id="cd02042">
    <property type="entry name" value="ParAB_family"/>
    <property type="match status" value="1"/>
</dbReference>
<feature type="domain" description="AAA" evidence="1">
    <location>
        <begin position="1"/>
        <end position="166"/>
    </location>
</feature>
<dbReference type="PIRSF" id="PIRSF009320">
    <property type="entry name" value="Nuc_binding_HP_1000"/>
    <property type="match status" value="1"/>
</dbReference>
<dbReference type="RefSeq" id="WP_142460105.1">
    <property type="nucleotide sequence ID" value="NZ_FXTJ01000009.1"/>
</dbReference>
<evidence type="ECO:0000259" key="1">
    <source>
        <dbReference type="Pfam" id="PF13614"/>
    </source>
</evidence>
<proteinExistence type="predicted"/>
<evidence type="ECO:0000313" key="2">
    <source>
        <dbReference type="EMBL" id="SMO95581.1"/>
    </source>
</evidence>
<organism evidence="2 3">
    <name type="scientific">Geodermatophilus aquaeductus</name>
    <dbReference type="NCBI Taxonomy" id="1564161"/>
    <lineage>
        <taxon>Bacteria</taxon>
        <taxon>Bacillati</taxon>
        <taxon>Actinomycetota</taxon>
        <taxon>Actinomycetes</taxon>
        <taxon>Geodermatophilales</taxon>
        <taxon>Geodermatophilaceae</taxon>
        <taxon>Geodermatophilus</taxon>
    </lineage>
</organism>
<dbReference type="InterPro" id="IPR025669">
    <property type="entry name" value="AAA_dom"/>
</dbReference>
<name>A0A521FJ37_9ACTN</name>